<feature type="region of interest" description="Disordered" evidence="5">
    <location>
        <begin position="38"/>
        <end position="102"/>
    </location>
</feature>
<feature type="compositionally biased region" description="Basic and acidic residues" evidence="5">
    <location>
        <begin position="69"/>
        <end position="78"/>
    </location>
</feature>
<dbReference type="OrthoDB" id="426293at2759"/>
<dbReference type="SUPFAM" id="SSF144083">
    <property type="entry name" value="Magnesium transport protein CorA, transmembrane region"/>
    <property type="match status" value="1"/>
</dbReference>
<organism evidence="7 8">
    <name type="scientific">Botryotinia fuckeliana (strain B05.10)</name>
    <name type="common">Noble rot fungus</name>
    <name type="synonym">Botrytis cinerea</name>
    <dbReference type="NCBI Taxonomy" id="332648"/>
    <lineage>
        <taxon>Eukaryota</taxon>
        <taxon>Fungi</taxon>
        <taxon>Dikarya</taxon>
        <taxon>Ascomycota</taxon>
        <taxon>Pezizomycotina</taxon>
        <taxon>Leotiomycetes</taxon>
        <taxon>Helotiales</taxon>
        <taxon>Sclerotiniaceae</taxon>
        <taxon>Botrytis</taxon>
    </lineage>
</organism>
<dbReference type="GeneID" id="5434917"/>
<feature type="compositionally biased region" description="Polar residues" evidence="5">
    <location>
        <begin position="649"/>
        <end position="660"/>
    </location>
</feature>
<evidence type="ECO:0000256" key="6">
    <source>
        <dbReference type="SAM" id="Phobius"/>
    </source>
</evidence>
<feature type="region of interest" description="Disordered" evidence="5">
    <location>
        <begin position="627"/>
        <end position="661"/>
    </location>
</feature>
<dbReference type="VEuPathDB" id="FungiDB:Bcin02g09350"/>
<evidence type="ECO:0008006" key="9">
    <source>
        <dbReference type="Google" id="ProtNLM"/>
    </source>
</evidence>
<dbReference type="GO" id="GO:0016020">
    <property type="term" value="C:membrane"/>
    <property type="evidence" value="ECO:0007669"/>
    <property type="project" value="UniProtKB-SubCell"/>
</dbReference>
<evidence type="ECO:0000256" key="1">
    <source>
        <dbReference type="ARBA" id="ARBA00004141"/>
    </source>
</evidence>
<comment type="subcellular location">
    <subcellularLocation>
        <location evidence="1">Membrane</location>
        <topology evidence="1">Multi-pass membrane protein</topology>
    </subcellularLocation>
</comment>
<dbReference type="Proteomes" id="UP000001798">
    <property type="component" value="Chromosome 2"/>
</dbReference>
<feature type="compositionally biased region" description="Polar residues" evidence="5">
    <location>
        <begin position="627"/>
        <end position="642"/>
    </location>
</feature>
<evidence type="ECO:0000256" key="3">
    <source>
        <dbReference type="ARBA" id="ARBA00022989"/>
    </source>
</evidence>
<sequence length="778" mass="88264">MTSMSTEELLKRLDDQHQAYLETFKLVHDALNNSLTNTNTNSASVAPAPAPAPQSPGSIRTFTKRRRVSARDDGDIPEVRPSTLHSSVLSGDSDDSDDDDDLYVQTPLAPFKYDEEQLRQHFRSYNFTDAGHIILETVITKNGRLLDPVLFPDYHRADRSHNSHYSVFDVGKDGAPLSRRDVVKPGTTKIDSAIWQAVKDLNSDPESLRPVVGRITIVREPSPVVLGALHLTLNKTFDMDELFNYLISDEVTSANIMRRPFSADSRQQKSFVFNFEYWTIVGEECQPMPWQLSDQTPSTSKDHIPISRCNSVVALSLSGDPIRKLRNPARRARTDYGYVYDPWAAWHVLNVQCYPDHRHTMDVHDSTKHYVNGPEAFLHTLLSEFKDAEKRFEAIYMKISKLVSPPANFMFDGEIRDKLLFEDEEFTYSRRYFWAYQTLGLMKNGIKAIMDSYEDTFTDDVWEGKHKTLWPILDPDSHRSKYWQKRMQKLKLDFEKQMNNLFKLYEETDEKMKEIRTLRDQLFSGTSVLESRKSVEMAAVTILQGHNIKLLTMVSIFFLPLTFVTSVYGMTNMTTDHDFTPFAVTMATVCVPFFFLVGALNTTSGMQFWRVRWYRFLGWFGQQGIHSTSTPSSSAVTKNSSLMGDPAQSYPSTSASSININDKPKPLPHSYSITTAQSLAARKELTSNTQHQSPIKSPFSPSTSPSSMNPIPEHPLTIPMTSYTPVTRPKYNSTSSIDTITAITGPRPSLTRSASWWDMALKKGKRNVSSRGEGFGGV</sequence>
<dbReference type="InterPro" id="IPR050829">
    <property type="entry name" value="CorA_MIT"/>
</dbReference>
<keyword evidence="8" id="KW-1185">Reference proteome</keyword>
<dbReference type="GO" id="GO:0046873">
    <property type="term" value="F:metal ion transmembrane transporter activity"/>
    <property type="evidence" value="ECO:0007669"/>
    <property type="project" value="InterPro"/>
</dbReference>
<dbReference type="Pfam" id="PF01544">
    <property type="entry name" value="CorA"/>
    <property type="match status" value="1"/>
</dbReference>
<evidence type="ECO:0000256" key="2">
    <source>
        <dbReference type="ARBA" id="ARBA00022692"/>
    </source>
</evidence>
<name>A0A384JAR4_BOTFB</name>
<dbReference type="AlphaFoldDB" id="A0A384JAR4"/>
<dbReference type="InterPro" id="IPR002523">
    <property type="entry name" value="MgTranspt_CorA/ZnTranspt_ZntB"/>
</dbReference>
<feature type="transmembrane region" description="Helical" evidence="6">
    <location>
        <begin position="550"/>
        <end position="570"/>
    </location>
</feature>
<gene>
    <name evidence="7" type="ORF">BCIN_02g09350</name>
</gene>
<evidence type="ECO:0000313" key="7">
    <source>
        <dbReference type="EMBL" id="ATZ47679.1"/>
    </source>
</evidence>
<reference evidence="7 8" key="1">
    <citation type="journal article" date="2011" name="PLoS Genet.">
        <title>Genomic analysis of the necrotrophic fungal pathogens Sclerotinia sclerotiorum and Botrytis cinerea.</title>
        <authorList>
            <person name="Amselem J."/>
            <person name="Cuomo C.A."/>
            <person name="van Kan J.A."/>
            <person name="Viaud M."/>
            <person name="Benito E.P."/>
            <person name="Couloux A."/>
            <person name="Coutinho P.M."/>
            <person name="de Vries R.P."/>
            <person name="Dyer P.S."/>
            <person name="Fillinger S."/>
            <person name="Fournier E."/>
            <person name="Gout L."/>
            <person name="Hahn M."/>
            <person name="Kohn L."/>
            <person name="Lapalu N."/>
            <person name="Plummer K.M."/>
            <person name="Pradier J.M."/>
            <person name="Quevillon E."/>
            <person name="Sharon A."/>
            <person name="Simon A."/>
            <person name="ten Have A."/>
            <person name="Tudzynski B."/>
            <person name="Tudzynski P."/>
            <person name="Wincker P."/>
            <person name="Andrew M."/>
            <person name="Anthouard V."/>
            <person name="Beever R.E."/>
            <person name="Beffa R."/>
            <person name="Benoit I."/>
            <person name="Bouzid O."/>
            <person name="Brault B."/>
            <person name="Chen Z."/>
            <person name="Choquer M."/>
            <person name="Collemare J."/>
            <person name="Cotton P."/>
            <person name="Danchin E.G."/>
            <person name="Da Silva C."/>
            <person name="Gautier A."/>
            <person name="Giraud C."/>
            <person name="Giraud T."/>
            <person name="Gonzalez C."/>
            <person name="Grossetete S."/>
            <person name="Guldener U."/>
            <person name="Henrissat B."/>
            <person name="Howlett B.J."/>
            <person name="Kodira C."/>
            <person name="Kretschmer M."/>
            <person name="Lappartient A."/>
            <person name="Leroch M."/>
            <person name="Levis C."/>
            <person name="Mauceli E."/>
            <person name="Neuveglise C."/>
            <person name="Oeser B."/>
            <person name="Pearson M."/>
            <person name="Poulain J."/>
            <person name="Poussereau N."/>
            <person name="Quesneville H."/>
            <person name="Rascle C."/>
            <person name="Schumacher J."/>
            <person name="Segurens B."/>
            <person name="Sexton A."/>
            <person name="Silva E."/>
            <person name="Sirven C."/>
            <person name="Soanes D.M."/>
            <person name="Talbot N.J."/>
            <person name="Templeton M."/>
            <person name="Yandava C."/>
            <person name="Yarden O."/>
            <person name="Zeng Q."/>
            <person name="Rollins J.A."/>
            <person name="Lebrun M.H."/>
            <person name="Dickman M."/>
        </authorList>
    </citation>
    <scope>NUCLEOTIDE SEQUENCE [LARGE SCALE GENOMIC DNA]</scope>
    <source>
        <strain evidence="7 8">B05.10</strain>
    </source>
</reference>
<feature type="compositionally biased region" description="Low complexity" evidence="5">
    <location>
        <begin position="38"/>
        <end position="47"/>
    </location>
</feature>
<dbReference type="PANTHER" id="PTHR47685:SF1">
    <property type="entry name" value="MAGNESIUM TRANSPORT PROTEIN CORA"/>
    <property type="match status" value="1"/>
</dbReference>
<dbReference type="EMBL" id="CP009806">
    <property type="protein sequence ID" value="ATZ47679.1"/>
    <property type="molecule type" value="Genomic_DNA"/>
</dbReference>
<dbReference type="Gene3D" id="1.20.58.340">
    <property type="entry name" value="Magnesium transport protein CorA, transmembrane region"/>
    <property type="match status" value="1"/>
</dbReference>
<feature type="transmembrane region" description="Helical" evidence="6">
    <location>
        <begin position="582"/>
        <end position="602"/>
    </location>
</feature>
<protein>
    <recommendedName>
        <fullName evidence="9">Mg2+ transporter zinc transport protein</fullName>
    </recommendedName>
</protein>
<evidence type="ECO:0000256" key="5">
    <source>
        <dbReference type="SAM" id="MobiDB-lite"/>
    </source>
</evidence>
<accession>A0A384JAR4</accession>
<evidence type="ECO:0000313" key="8">
    <source>
        <dbReference type="Proteomes" id="UP000001798"/>
    </source>
</evidence>
<feature type="region of interest" description="Disordered" evidence="5">
    <location>
        <begin position="683"/>
        <end position="709"/>
    </location>
</feature>
<reference evidence="7 8" key="2">
    <citation type="journal article" date="2012" name="Eukaryot. Cell">
        <title>Genome update of Botrytis cinerea strains B05.10 and T4.</title>
        <authorList>
            <person name="Staats M."/>
            <person name="van Kan J.A."/>
        </authorList>
    </citation>
    <scope>NUCLEOTIDE SEQUENCE [LARGE SCALE GENOMIC DNA]</scope>
    <source>
        <strain evidence="7 8">B05.10</strain>
    </source>
</reference>
<evidence type="ECO:0000256" key="4">
    <source>
        <dbReference type="ARBA" id="ARBA00023136"/>
    </source>
</evidence>
<proteinExistence type="predicted"/>
<keyword evidence="3 6" id="KW-1133">Transmembrane helix</keyword>
<feature type="compositionally biased region" description="Low complexity" evidence="5">
    <location>
        <begin position="693"/>
        <end position="709"/>
    </location>
</feature>
<dbReference type="RefSeq" id="XP_024547415.1">
    <property type="nucleotide sequence ID" value="XM_024691643.1"/>
</dbReference>
<dbReference type="PANTHER" id="PTHR47685">
    <property type="entry name" value="MAGNESIUM TRANSPORT PROTEIN CORA"/>
    <property type="match status" value="1"/>
</dbReference>
<keyword evidence="2 6" id="KW-0812">Transmembrane</keyword>
<feature type="compositionally biased region" description="Acidic residues" evidence="5">
    <location>
        <begin position="92"/>
        <end position="102"/>
    </location>
</feature>
<dbReference type="InterPro" id="IPR045863">
    <property type="entry name" value="CorA_TM1_TM2"/>
</dbReference>
<reference evidence="7 8" key="3">
    <citation type="journal article" date="2017" name="Mol. Plant Pathol.">
        <title>A gapless genome sequence of the fungus Botrytis cinerea.</title>
        <authorList>
            <person name="Van Kan J.A."/>
            <person name="Stassen J.H."/>
            <person name="Mosbach A."/>
            <person name="Van Der Lee T.A."/>
            <person name="Faino L."/>
            <person name="Farmer A.D."/>
            <person name="Papasotiriou D.G."/>
            <person name="Zhou S."/>
            <person name="Seidl M.F."/>
            <person name="Cottam E."/>
            <person name="Edel D."/>
            <person name="Hahn M."/>
            <person name="Schwartz D.C."/>
            <person name="Dietrich R.A."/>
            <person name="Widdison S."/>
            <person name="Scalliet G."/>
        </authorList>
    </citation>
    <scope>NUCLEOTIDE SEQUENCE [LARGE SCALE GENOMIC DNA]</scope>
    <source>
        <strain evidence="7 8">B05.10</strain>
    </source>
</reference>
<dbReference type="KEGG" id="bfu:BCIN_02g09350"/>
<keyword evidence="4 6" id="KW-0472">Membrane</keyword>